<organism evidence="9 10">
    <name type="scientific">Jejudonia soesokkakensis</name>
    <dbReference type="NCBI Taxonomy" id="1323432"/>
    <lineage>
        <taxon>Bacteria</taxon>
        <taxon>Pseudomonadati</taxon>
        <taxon>Bacteroidota</taxon>
        <taxon>Flavobacteriia</taxon>
        <taxon>Flavobacteriales</taxon>
        <taxon>Flavobacteriaceae</taxon>
        <taxon>Jejudonia</taxon>
    </lineage>
</organism>
<dbReference type="SUPFAM" id="SSF54862">
    <property type="entry name" value="4Fe-4S ferredoxins"/>
    <property type="match status" value="1"/>
</dbReference>
<feature type="transmembrane region" description="Helical" evidence="7">
    <location>
        <begin position="293"/>
        <end position="314"/>
    </location>
</feature>
<dbReference type="InterPro" id="IPR017900">
    <property type="entry name" value="4Fe4S_Fe_S_CS"/>
</dbReference>
<gene>
    <name evidence="9" type="ORF">ACFQO1_10095</name>
</gene>
<evidence type="ECO:0000256" key="4">
    <source>
        <dbReference type="ARBA" id="ARBA00022982"/>
    </source>
</evidence>
<evidence type="ECO:0000256" key="1">
    <source>
        <dbReference type="ARBA" id="ARBA00022448"/>
    </source>
</evidence>
<feature type="transmembrane region" description="Helical" evidence="7">
    <location>
        <begin position="503"/>
        <end position="521"/>
    </location>
</feature>
<feature type="transmembrane region" description="Helical" evidence="7">
    <location>
        <begin position="178"/>
        <end position="197"/>
    </location>
</feature>
<name>A0ABW2MW03_9FLAO</name>
<reference evidence="10" key="1">
    <citation type="journal article" date="2019" name="Int. J. Syst. Evol. Microbiol.">
        <title>The Global Catalogue of Microorganisms (GCM) 10K type strain sequencing project: providing services to taxonomists for standard genome sequencing and annotation.</title>
        <authorList>
            <consortium name="The Broad Institute Genomics Platform"/>
            <consortium name="The Broad Institute Genome Sequencing Center for Infectious Disease"/>
            <person name="Wu L."/>
            <person name="Ma J."/>
        </authorList>
    </citation>
    <scope>NUCLEOTIDE SEQUENCE [LARGE SCALE GENOMIC DNA]</scope>
    <source>
        <strain evidence="10">CGMCC 1.16306</strain>
    </source>
</reference>
<keyword evidence="1" id="KW-0813">Transport</keyword>
<evidence type="ECO:0000256" key="5">
    <source>
        <dbReference type="ARBA" id="ARBA00023004"/>
    </source>
</evidence>
<dbReference type="EMBL" id="JBHTBN010000005">
    <property type="protein sequence ID" value="MFC7358040.1"/>
    <property type="molecule type" value="Genomic_DNA"/>
</dbReference>
<sequence>MSTIQRDMSLTGQPPKSINTQQKLATVLGLLGLTILFLALFNLNFPNKPIWLSVSILSIFIGTVWFAKAAYLNEHEGIKNNGVYFKSLTSRGFWAWVLGITMTGFYIILYWFPQYLGLVKEGDNTGLITLFDPLSKVLSGNPASQWFVYGTLYTLAILSFGIKFIWKYRHNRYEVIRTCSVMFFQLGFAFLIPEMLVRLNQPYYDFKNIWPLNYDLFAGYKIDEFLSAGDVGLIMLIFGVVSVFIITPILTYKYGKRWYCSWVCGCGGLAETAGDPFRHLSDKRQVAWKVERWVIHSVVVFVTIMTTAVIFSYLRGNESSSISEWSNLENKTVFMSDPEGKPLNERILAAQKAGATHIIFLNEDPNASAPTLQNTDGITIDYFFASKAENQQALDKINDGEAATLITDKPEGTGVTIAEGQKTVFYDNLWISKEFFIWFVIGLLTLVFAWVMLFKRKELAKDAKYGAIGYFVVIIGILLFTYFSAPGKLFFFDSYQLQKTYGFLIGAMFSGVIGVGFYPIFGSRVWCRFGCPMAAILGFQQRLLSKFRITTNGGQCISCGNCSTYCEMGIDVRAYAQKGENIVRSSCVGCGICSAVCPRGVLKLENGSQKERIDSNEILLGNDVNLMDLVNSK</sequence>
<keyword evidence="7" id="KW-0472">Membrane</keyword>
<comment type="caution">
    <text evidence="9">The sequence shown here is derived from an EMBL/GenBank/DDBJ whole genome shotgun (WGS) entry which is preliminary data.</text>
</comment>
<evidence type="ECO:0000256" key="6">
    <source>
        <dbReference type="ARBA" id="ARBA00023014"/>
    </source>
</evidence>
<proteinExistence type="predicted"/>
<dbReference type="Pfam" id="PF12801">
    <property type="entry name" value="Fer4_5"/>
    <property type="match status" value="2"/>
</dbReference>
<keyword evidence="3" id="KW-0479">Metal-binding</keyword>
<feature type="transmembrane region" description="Helical" evidence="7">
    <location>
        <begin position="465"/>
        <end position="483"/>
    </location>
</feature>
<feature type="transmembrane region" description="Helical" evidence="7">
    <location>
        <begin position="146"/>
        <end position="166"/>
    </location>
</feature>
<dbReference type="RefSeq" id="WP_380217926.1">
    <property type="nucleotide sequence ID" value="NZ_JBHTBN010000005.1"/>
</dbReference>
<dbReference type="InterPro" id="IPR017896">
    <property type="entry name" value="4Fe4S_Fe-S-bd"/>
</dbReference>
<feature type="domain" description="4Fe-4S ferredoxin-type" evidence="8">
    <location>
        <begin position="547"/>
        <end position="575"/>
    </location>
</feature>
<dbReference type="Proteomes" id="UP001596415">
    <property type="component" value="Unassembled WGS sequence"/>
</dbReference>
<dbReference type="PROSITE" id="PS00198">
    <property type="entry name" value="4FE4S_FER_1"/>
    <property type="match status" value="1"/>
</dbReference>
<keyword evidence="6" id="KW-0411">Iron-sulfur</keyword>
<evidence type="ECO:0000313" key="9">
    <source>
        <dbReference type="EMBL" id="MFC7358040.1"/>
    </source>
</evidence>
<evidence type="ECO:0000313" key="10">
    <source>
        <dbReference type="Proteomes" id="UP001596415"/>
    </source>
</evidence>
<dbReference type="InterPro" id="IPR051684">
    <property type="entry name" value="Electron_Trans/Redox"/>
</dbReference>
<keyword evidence="10" id="KW-1185">Reference proteome</keyword>
<protein>
    <submittedName>
        <fullName evidence="9">4Fe-4S binding protein</fullName>
    </submittedName>
</protein>
<keyword evidence="7" id="KW-0812">Transmembrane</keyword>
<keyword evidence="2" id="KW-0004">4Fe-4S</keyword>
<feature type="transmembrane region" description="Helical" evidence="7">
    <location>
        <begin position="24"/>
        <end position="44"/>
    </location>
</feature>
<evidence type="ECO:0000256" key="3">
    <source>
        <dbReference type="ARBA" id="ARBA00022723"/>
    </source>
</evidence>
<keyword evidence="7" id="KW-1133">Transmembrane helix</keyword>
<keyword evidence="5" id="KW-0408">Iron</keyword>
<feature type="transmembrane region" description="Helical" evidence="7">
    <location>
        <begin position="50"/>
        <end position="72"/>
    </location>
</feature>
<evidence type="ECO:0000256" key="7">
    <source>
        <dbReference type="SAM" id="Phobius"/>
    </source>
</evidence>
<evidence type="ECO:0000259" key="8">
    <source>
        <dbReference type="PROSITE" id="PS51379"/>
    </source>
</evidence>
<feature type="domain" description="4Fe-4S ferredoxin-type" evidence="8">
    <location>
        <begin position="578"/>
        <end position="607"/>
    </location>
</feature>
<feature type="transmembrane region" description="Helical" evidence="7">
    <location>
        <begin position="93"/>
        <end position="112"/>
    </location>
</feature>
<dbReference type="PANTHER" id="PTHR30176:SF3">
    <property type="entry name" value="FERREDOXIN-TYPE PROTEIN NAPH"/>
    <property type="match status" value="1"/>
</dbReference>
<feature type="transmembrane region" description="Helical" evidence="7">
    <location>
        <begin position="435"/>
        <end position="453"/>
    </location>
</feature>
<dbReference type="Pfam" id="PF13187">
    <property type="entry name" value="Fer4_9"/>
    <property type="match status" value="1"/>
</dbReference>
<accession>A0ABW2MW03</accession>
<dbReference type="PROSITE" id="PS51379">
    <property type="entry name" value="4FE4S_FER_2"/>
    <property type="match status" value="2"/>
</dbReference>
<dbReference type="PANTHER" id="PTHR30176">
    <property type="entry name" value="FERREDOXIN-TYPE PROTEIN NAPH"/>
    <property type="match status" value="1"/>
</dbReference>
<feature type="transmembrane region" description="Helical" evidence="7">
    <location>
        <begin position="231"/>
        <end position="252"/>
    </location>
</feature>
<dbReference type="Gene3D" id="3.30.70.20">
    <property type="match status" value="1"/>
</dbReference>
<dbReference type="Gene3D" id="3.50.30.30">
    <property type="match status" value="1"/>
</dbReference>
<evidence type="ECO:0000256" key="2">
    <source>
        <dbReference type="ARBA" id="ARBA00022485"/>
    </source>
</evidence>
<keyword evidence="4" id="KW-0249">Electron transport</keyword>